<organism evidence="1 2">
    <name type="scientific">Bdellovibrio svalbardensis</name>
    <dbReference type="NCBI Taxonomy" id="2972972"/>
    <lineage>
        <taxon>Bacteria</taxon>
        <taxon>Pseudomonadati</taxon>
        <taxon>Bdellovibrionota</taxon>
        <taxon>Bdellovibrionia</taxon>
        <taxon>Bdellovibrionales</taxon>
        <taxon>Pseudobdellovibrionaceae</taxon>
        <taxon>Bdellovibrio</taxon>
    </lineage>
</organism>
<evidence type="ECO:0000313" key="2">
    <source>
        <dbReference type="Proteomes" id="UP001152321"/>
    </source>
</evidence>
<dbReference type="Proteomes" id="UP001152321">
    <property type="component" value="Unassembled WGS sequence"/>
</dbReference>
<dbReference type="Gene3D" id="3.40.630.30">
    <property type="match status" value="1"/>
</dbReference>
<protein>
    <recommendedName>
        <fullName evidence="3">N-acetyltransferase domain-containing protein</fullName>
    </recommendedName>
</protein>
<dbReference type="EMBL" id="JANRMI010000004">
    <property type="protein sequence ID" value="MDG0817369.1"/>
    <property type="molecule type" value="Genomic_DNA"/>
</dbReference>
<name>A0ABT6DN63_9BACT</name>
<dbReference type="InterPro" id="IPR016181">
    <property type="entry name" value="Acyl_CoA_acyltransferase"/>
</dbReference>
<sequence>MPSIDTDKYFIRESLYNLVELSLLARMYEEFCIPTASAGTLNKASISQTLLKMKATEGSGQLRVAIHGTDPVGFYWLYEGKVLAHWVNPAHRGQGVEESLLNKH</sequence>
<keyword evidence="2" id="KW-1185">Reference proteome</keyword>
<proteinExistence type="predicted"/>
<dbReference type="SUPFAM" id="SSF55729">
    <property type="entry name" value="Acyl-CoA N-acyltransferases (Nat)"/>
    <property type="match status" value="1"/>
</dbReference>
<reference evidence="1" key="1">
    <citation type="submission" date="2022-08" db="EMBL/GenBank/DDBJ databases">
        <title>Novel Bdellovibrio Species Isolated from Svalbard: Designation Bdellovibrio svalbardensis.</title>
        <authorList>
            <person name="Mitchell R.J."/>
            <person name="Choi S.Y."/>
        </authorList>
    </citation>
    <scope>NUCLEOTIDE SEQUENCE</scope>
    <source>
        <strain evidence="1">PAP01</strain>
    </source>
</reference>
<evidence type="ECO:0008006" key="3">
    <source>
        <dbReference type="Google" id="ProtNLM"/>
    </source>
</evidence>
<accession>A0ABT6DN63</accession>
<comment type="caution">
    <text evidence="1">The sequence shown here is derived from an EMBL/GenBank/DDBJ whole genome shotgun (WGS) entry which is preliminary data.</text>
</comment>
<evidence type="ECO:0000313" key="1">
    <source>
        <dbReference type="EMBL" id="MDG0817369.1"/>
    </source>
</evidence>
<gene>
    <name evidence="1" type="ORF">NWE73_13390</name>
</gene>
<dbReference type="RefSeq" id="WP_277578844.1">
    <property type="nucleotide sequence ID" value="NZ_JANRMI010000004.1"/>
</dbReference>